<name>A0A232F5Z6_9HYME</name>
<dbReference type="AlphaFoldDB" id="A0A232F5Z6"/>
<gene>
    <name evidence="1" type="ORF">TSAR_004528</name>
</gene>
<evidence type="ECO:0000313" key="1">
    <source>
        <dbReference type="EMBL" id="OXU26002.1"/>
    </source>
</evidence>
<protein>
    <submittedName>
        <fullName evidence="1">Uncharacterized protein</fullName>
    </submittedName>
</protein>
<proteinExistence type="predicted"/>
<dbReference type="Proteomes" id="UP000215335">
    <property type="component" value="Unassembled WGS sequence"/>
</dbReference>
<reference evidence="1 2" key="1">
    <citation type="journal article" date="2017" name="Curr. Biol.">
        <title>The Evolution of Venom by Co-option of Single-Copy Genes.</title>
        <authorList>
            <person name="Martinson E.O."/>
            <person name="Mrinalini"/>
            <person name="Kelkar Y.D."/>
            <person name="Chang C.H."/>
            <person name="Werren J.H."/>
        </authorList>
    </citation>
    <scope>NUCLEOTIDE SEQUENCE [LARGE SCALE GENOMIC DNA]</scope>
    <source>
        <strain evidence="1 2">Alberta</strain>
        <tissue evidence="1">Whole body</tissue>
    </source>
</reference>
<dbReference type="EMBL" id="NNAY01000903">
    <property type="protein sequence ID" value="OXU26002.1"/>
    <property type="molecule type" value="Genomic_DNA"/>
</dbReference>
<organism evidence="1 2">
    <name type="scientific">Trichomalopsis sarcophagae</name>
    <dbReference type="NCBI Taxonomy" id="543379"/>
    <lineage>
        <taxon>Eukaryota</taxon>
        <taxon>Metazoa</taxon>
        <taxon>Ecdysozoa</taxon>
        <taxon>Arthropoda</taxon>
        <taxon>Hexapoda</taxon>
        <taxon>Insecta</taxon>
        <taxon>Pterygota</taxon>
        <taxon>Neoptera</taxon>
        <taxon>Endopterygota</taxon>
        <taxon>Hymenoptera</taxon>
        <taxon>Apocrita</taxon>
        <taxon>Proctotrupomorpha</taxon>
        <taxon>Chalcidoidea</taxon>
        <taxon>Pteromalidae</taxon>
        <taxon>Pteromalinae</taxon>
        <taxon>Trichomalopsis</taxon>
    </lineage>
</organism>
<comment type="caution">
    <text evidence="1">The sequence shown here is derived from an EMBL/GenBank/DDBJ whole genome shotgun (WGS) entry which is preliminary data.</text>
</comment>
<sequence length="66" mass="7086">MLSIPRLDMAFCLSMALLSKVWDLSVMVCALVVLIGSQPTLSIPVPVTKKFTATAMSNNSVDRTTA</sequence>
<evidence type="ECO:0000313" key="2">
    <source>
        <dbReference type="Proteomes" id="UP000215335"/>
    </source>
</evidence>
<accession>A0A232F5Z6</accession>
<keyword evidence="2" id="KW-1185">Reference proteome</keyword>